<sequence length="349" mass="39448">MTYLLKIPLCLFSLLGSIAHSSSQDLAPLAKEFIGSLDTELKEKACFPFDHEERFNWHFVPRERKGPTFHDFNEQQKAAALALMHASLGEPGVERTEAIFTLENILREVENRPANDDYRDPLNYHFSVFGNPGGTKEWGWRLEGHHLSLNFSSDRHTIVSSTPSFMGSNPALVLSGPEMNRQVLANETNMGFAMLHSLTKTQKSTAIFADKAPFDIITSNDRNAQLLQPIGIQYSALNPEQQKLFQELITLYLSRFTPAYQGLLQDRIIEQGWGSFAFAWAGSEINSVGEPHYYRIQGADLLIEYDNIQNNANHVHTVIRDLQNDFGGDLLLSHYQKDHGPESKEKQGK</sequence>
<organism evidence="2 3">
    <name type="scientific">Cyclobacterium jeungdonense</name>
    <dbReference type="NCBI Taxonomy" id="708087"/>
    <lineage>
        <taxon>Bacteria</taxon>
        <taxon>Pseudomonadati</taxon>
        <taxon>Bacteroidota</taxon>
        <taxon>Cytophagia</taxon>
        <taxon>Cytophagales</taxon>
        <taxon>Cyclobacteriaceae</taxon>
        <taxon>Cyclobacterium</taxon>
    </lineage>
</organism>
<dbReference type="Pfam" id="PF12006">
    <property type="entry name" value="DUF3500"/>
    <property type="match status" value="1"/>
</dbReference>
<dbReference type="PANTHER" id="PTHR37489:SF1">
    <property type="entry name" value="DUF3500 DOMAIN-CONTAINING PROTEIN"/>
    <property type="match status" value="1"/>
</dbReference>
<keyword evidence="3" id="KW-1185">Reference proteome</keyword>
<gene>
    <name evidence="2" type="ORF">QWZ15_01360</name>
</gene>
<accession>A0ABT8C3Y8</accession>
<dbReference type="EMBL" id="JAUFQS010000003">
    <property type="protein sequence ID" value="MDN3686461.1"/>
    <property type="molecule type" value="Genomic_DNA"/>
</dbReference>
<evidence type="ECO:0000313" key="2">
    <source>
        <dbReference type="EMBL" id="MDN3686461.1"/>
    </source>
</evidence>
<protein>
    <submittedName>
        <fullName evidence="2">DUF3500 domain-containing protein</fullName>
    </submittedName>
</protein>
<reference evidence="3" key="1">
    <citation type="journal article" date="2019" name="Int. J. Syst. Evol. Microbiol.">
        <title>The Global Catalogue of Microorganisms (GCM) 10K type strain sequencing project: providing services to taxonomists for standard genome sequencing and annotation.</title>
        <authorList>
            <consortium name="The Broad Institute Genomics Platform"/>
            <consortium name="The Broad Institute Genome Sequencing Center for Infectious Disease"/>
            <person name="Wu L."/>
            <person name="Ma J."/>
        </authorList>
    </citation>
    <scope>NUCLEOTIDE SEQUENCE [LARGE SCALE GENOMIC DNA]</scope>
    <source>
        <strain evidence="3">CECT 7706</strain>
    </source>
</reference>
<evidence type="ECO:0000256" key="1">
    <source>
        <dbReference type="SAM" id="SignalP"/>
    </source>
</evidence>
<evidence type="ECO:0000313" key="3">
    <source>
        <dbReference type="Proteomes" id="UP001236663"/>
    </source>
</evidence>
<dbReference type="InterPro" id="IPR021889">
    <property type="entry name" value="DUF3500"/>
</dbReference>
<name>A0ABT8C3Y8_9BACT</name>
<feature type="signal peptide" evidence="1">
    <location>
        <begin position="1"/>
        <end position="21"/>
    </location>
</feature>
<proteinExistence type="predicted"/>
<comment type="caution">
    <text evidence="2">The sequence shown here is derived from an EMBL/GenBank/DDBJ whole genome shotgun (WGS) entry which is preliminary data.</text>
</comment>
<dbReference type="PANTHER" id="PTHR37489">
    <property type="entry name" value="DUF3500 DOMAIN-CONTAINING PROTEIN"/>
    <property type="match status" value="1"/>
</dbReference>
<dbReference type="Proteomes" id="UP001236663">
    <property type="component" value="Unassembled WGS sequence"/>
</dbReference>
<keyword evidence="1" id="KW-0732">Signal</keyword>
<feature type="chain" id="PRO_5047217457" evidence="1">
    <location>
        <begin position="22"/>
        <end position="349"/>
    </location>
</feature>
<dbReference type="RefSeq" id="WP_163384627.1">
    <property type="nucleotide sequence ID" value="NZ_JAUFQS010000003.1"/>
</dbReference>